<accession>A0A2U1NM39</accession>
<feature type="region of interest" description="Disordered" evidence="1">
    <location>
        <begin position="67"/>
        <end position="86"/>
    </location>
</feature>
<feature type="region of interest" description="Disordered" evidence="1">
    <location>
        <begin position="109"/>
        <end position="129"/>
    </location>
</feature>
<organism evidence="2 3">
    <name type="scientific">Artemisia annua</name>
    <name type="common">Sweet wormwood</name>
    <dbReference type="NCBI Taxonomy" id="35608"/>
    <lineage>
        <taxon>Eukaryota</taxon>
        <taxon>Viridiplantae</taxon>
        <taxon>Streptophyta</taxon>
        <taxon>Embryophyta</taxon>
        <taxon>Tracheophyta</taxon>
        <taxon>Spermatophyta</taxon>
        <taxon>Magnoliopsida</taxon>
        <taxon>eudicotyledons</taxon>
        <taxon>Gunneridae</taxon>
        <taxon>Pentapetalae</taxon>
        <taxon>asterids</taxon>
        <taxon>campanulids</taxon>
        <taxon>Asterales</taxon>
        <taxon>Asteraceae</taxon>
        <taxon>Asteroideae</taxon>
        <taxon>Anthemideae</taxon>
        <taxon>Artemisiinae</taxon>
        <taxon>Artemisia</taxon>
    </lineage>
</organism>
<dbReference type="AlphaFoldDB" id="A0A2U1NM39"/>
<feature type="compositionally biased region" description="Polar residues" evidence="1">
    <location>
        <begin position="109"/>
        <end position="124"/>
    </location>
</feature>
<dbReference type="InterPro" id="IPR040256">
    <property type="entry name" value="At4g02000-like"/>
</dbReference>
<reference evidence="2 3" key="1">
    <citation type="journal article" date="2018" name="Mol. Plant">
        <title>The genome of Artemisia annua provides insight into the evolution of Asteraceae family and artemisinin biosynthesis.</title>
        <authorList>
            <person name="Shen Q."/>
            <person name="Zhang L."/>
            <person name="Liao Z."/>
            <person name="Wang S."/>
            <person name="Yan T."/>
            <person name="Shi P."/>
            <person name="Liu M."/>
            <person name="Fu X."/>
            <person name="Pan Q."/>
            <person name="Wang Y."/>
            <person name="Lv Z."/>
            <person name="Lu X."/>
            <person name="Zhang F."/>
            <person name="Jiang W."/>
            <person name="Ma Y."/>
            <person name="Chen M."/>
            <person name="Hao X."/>
            <person name="Li L."/>
            <person name="Tang Y."/>
            <person name="Lv G."/>
            <person name="Zhou Y."/>
            <person name="Sun X."/>
            <person name="Brodelius P.E."/>
            <person name="Rose J.K.C."/>
            <person name="Tang K."/>
        </authorList>
    </citation>
    <scope>NUCLEOTIDE SEQUENCE [LARGE SCALE GENOMIC DNA]</scope>
    <source>
        <strain evidence="3">cv. Huhao1</strain>
        <tissue evidence="2">Leaf</tissue>
    </source>
</reference>
<dbReference type="PANTHER" id="PTHR31286:SF180">
    <property type="entry name" value="OS10G0362600 PROTEIN"/>
    <property type="match status" value="1"/>
</dbReference>
<dbReference type="OrthoDB" id="1939300at2759"/>
<comment type="caution">
    <text evidence="2">The sequence shown here is derived from an EMBL/GenBank/DDBJ whole genome shotgun (WGS) entry which is preliminary data.</text>
</comment>
<sequence length="556" mass="60222">MVMSANHPHSQEMKIEDDLNVSRGRGRPRKQQTRSIGTIMKTVSPNSASAGAGSVLKRLRASKLMGKARNRVDSSPVDSGGGGVNNGLNPVNDGSFIKEPLIPSNDSVIDSDSRSHVANGSGSKDSVEQTGIGVVGNASSVRSTLLDSTISAKTVMDFEFGKVDSSKGILKKPSAPLLKVQFAEKLKKGSEELALKMEYMPSSMSKLENGGRRISFTAEEVIKGGVEIGKIMSGIGRPLLMDKMTRERCLRKAGKLDFARVLVEVSAVDDLPNVLEIAYPPIGNRPANVGKLEVKYQWKPPLCTHCKTFGHTTLSCKVRPRTVEESAAAILKESLKVSSVPKDTEVSTLNDDGFVTGNQQEGYSKGFRKQGSFGGNDKGKQQGGVLKKNSVHMNVSNNDNIGNVGNQKKTLRQLSSDPNFKPKVLVRGSGSGSNHKEIQEEVVPVSNSFDVLADEAMNDEYDSSVWLKLKVQVDDIMEAGIYPSKAIRADWSLKQMDYFYNNCHKFHLDPVCADDEDDVESESDGVAADIKPEIDVYPADALVNDSAKMQDLSNGI</sequence>
<evidence type="ECO:0000256" key="1">
    <source>
        <dbReference type="SAM" id="MobiDB-lite"/>
    </source>
</evidence>
<name>A0A2U1NM39_ARTAN</name>
<dbReference type="PANTHER" id="PTHR31286">
    <property type="entry name" value="GLYCINE-RICH CELL WALL STRUCTURAL PROTEIN 1.8-LIKE"/>
    <property type="match status" value="1"/>
</dbReference>
<evidence type="ECO:0000313" key="2">
    <source>
        <dbReference type="EMBL" id="PWA74582.1"/>
    </source>
</evidence>
<dbReference type="Proteomes" id="UP000245207">
    <property type="component" value="Unassembled WGS sequence"/>
</dbReference>
<protein>
    <recommendedName>
        <fullName evidence="4">DUF4283 domain-containing protein</fullName>
    </recommendedName>
</protein>
<evidence type="ECO:0008006" key="4">
    <source>
        <dbReference type="Google" id="ProtNLM"/>
    </source>
</evidence>
<proteinExistence type="predicted"/>
<gene>
    <name evidence="2" type="ORF">CTI12_AA175650</name>
</gene>
<dbReference type="EMBL" id="PKPP01002543">
    <property type="protein sequence ID" value="PWA74582.1"/>
    <property type="molecule type" value="Genomic_DNA"/>
</dbReference>
<keyword evidence="3" id="KW-1185">Reference proteome</keyword>
<evidence type="ECO:0000313" key="3">
    <source>
        <dbReference type="Proteomes" id="UP000245207"/>
    </source>
</evidence>